<dbReference type="Proteomes" id="UP000639274">
    <property type="component" value="Chromosome"/>
</dbReference>
<organism evidence="2 3">
    <name type="scientific">Agrilutibacter solisilvae</name>
    <dbReference type="NCBI Taxonomy" id="2763317"/>
    <lineage>
        <taxon>Bacteria</taxon>
        <taxon>Pseudomonadati</taxon>
        <taxon>Pseudomonadota</taxon>
        <taxon>Gammaproteobacteria</taxon>
        <taxon>Lysobacterales</taxon>
        <taxon>Lysobacteraceae</taxon>
        <taxon>Agrilutibacter</taxon>
    </lineage>
</organism>
<dbReference type="PANTHER" id="PTHR43546:SF4">
    <property type="entry name" value="UPF0282 PROTEIN MJ1629"/>
    <property type="match status" value="1"/>
</dbReference>
<dbReference type="InterPro" id="IPR036866">
    <property type="entry name" value="RibonucZ/Hydroxyglut_hydro"/>
</dbReference>
<dbReference type="RefSeq" id="WP_207526844.1">
    <property type="nucleotide sequence ID" value="NZ_CP071518.1"/>
</dbReference>
<gene>
    <name evidence="2" type="ORF">I8J32_007200</name>
</gene>
<dbReference type="Gene3D" id="3.60.15.10">
    <property type="entry name" value="Ribonuclease Z/Hydroxyacylglutathione hydrolase-like"/>
    <property type="match status" value="1"/>
</dbReference>
<evidence type="ECO:0000313" key="3">
    <source>
        <dbReference type="Proteomes" id="UP000639274"/>
    </source>
</evidence>
<dbReference type="PANTHER" id="PTHR43546">
    <property type="entry name" value="UPF0173 METAL-DEPENDENT HYDROLASE MJ1163-RELATED"/>
    <property type="match status" value="1"/>
</dbReference>
<dbReference type="KEGG" id="lsf:I8J32_007200"/>
<dbReference type="SUPFAM" id="SSF56281">
    <property type="entry name" value="Metallo-hydrolase/oxidoreductase"/>
    <property type="match status" value="1"/>
</dbReference>
<accession>A0A974Y6G1</accession>
<dbReference type="Pfam" id="PF13483">
    <property type="entry name" value="Lactamase_B_3"/>
    <property type="match status" value="1"/>
</dbReference>
<dbReference type="InterPro" id="IPR050114">
    <property type="entry name" value="UPF0173_UPF0282_UlaG_hydrolase"/>
</dbReference>
<dbReference type="EMBL" id="CP071518">
    <property type="protein sequence ID" value="QSX79621.1"/>
    <property type="molecule type" value="Genomic_DNA"/>
</dbReference>
<evidence type="ECO:0000259" key="1">
    <source>
        <dbReference type="Pfam" id="PF18456"/>
    </source>
</evidence>
<name>A0A974Y6G1_9GAMM</name>
<feature type="domain" description="Diiron non-heme beta-hydroxylase N-terminal" evidence="1">
    <location>
        <begin position="8"/>
        <end position="235"/>
    </location>
</feature>
<dbReference type="AlphaFoldDB" id="A0A974Y6G1"/>
<dbReference type="InterPro" id="IPR041141">
    <property type="entry name" value="CmlA_N"/>
</dbReference>
<dbReference type="Pfam" id="PF18456">
    <property type="entry name" value="CmlA_N"/>
    <property type="match status" value="1"/>
</dbReference>
<reference evidence="2 3" key="1">
    <citation type="submission" date="2021-03" db="EMBL/GenBank/DDBJ databases">
        <title>Lysobacter sp. nov. isolated from soil of gangwondo yeongwol, south Korea.</title>
        <authorList>
            <person name="Kim K.R."/>
            <person name="Kim K.H."/>
            <person name="Jeon C.O."/>
        </authorList>
    </citation>
    <scope>NUCLEOTIDE SEQUENCE [LARGE SCALE GENOMIC DNA]</scope>
    <source>
        <strain evidence="2 3">R19</strain>
    </source>
</reference>
<keyword evidence="3" id="KW-1185">Reference proteome</keyword>
<proteinExistence type="predicted"/>
<evidence type="ECO:0000313" key="2">
    <source>
        <dbReference type="EMBL" id="QSX79621.1"/>
    </source>
</evidence>
<sequence length="558" mass="62106">MHSNNAVYLKPQAKLEPLSCGWYAWPYLIAPAQLAMNLNFRLLPLLESFVSNPATHVAANADPKMYGGPFVSLAMEDVGRVEQLMADTRRRCAPLLTFAQDYKEFSSQLETEAGGYSLNGFYAKLPPSLRGLVECLYDTNDHAHVRLFEDLVYDEAMTAGTQEILLQLTGEQDRHFFMSTPRLDGPDSLRLPLAFADGRLDALARMRTQPRPFQEIVDLLGVAAEDVATFAQFFTPDAPARSGVPRYTGEGVRMRYFGHACVLLETKETAVLFDPMVAFETKNDGRYTFCDLPEFIDHVVLTHSHQDHFCAEMLIQLRHRIGQVIVPSNNSGNIADPSMKLQLQALGFDDIQVLDAFERVEIPGGEILSLPFTGEHADLSIFSKQAIALTLKGRKIAFLIDSDGVDGMLYERLMRRIGPVDALFLGMECHGAPLAWLYEPLLGKPVSRRNNESRRLSGADCERASNVLSQVKPPRVFVYAMGQEPWLQYMMGLKYEPDSIQLIESDKLLAQCRQSGIEAERLYLSREVEFEAAQAPPRARVVDPVAGSAAASAQLAPA</sequence>
<protein>
    <submittedName>
        <fullName evidence="2">MBL fold metallo-hydrolase</fullName>
    </submittedName>
</protein>